<dbReference type="InterPro" id="IPR036396">
    <property type="entry name" value="Cyt_P450_sf"/>
</dbReference>
<dbReference type="Pfam" id="PF00067">
    <property type="entry name" value="p450"/>
    <property type="match status" value="1"/>
</dbReference>
<dbReference type="GO" id="GO:0020037">
    <property type="term" value="F:heme binding"/>
    <property type="evidence" value="ECO:0007669"/>
    <property type="project" value="InterPro"/>
</dbReference>
<dbReference type="EMBL" id="WBMS02000018">
    <property type="protein sequence ID" value="MWA03318.1"/>
    <property type="molecule type" value="Genomic_DNA"/>
</dbReference>
<dbReference type="GO" id="GO:0004497">
    <property type="term" value="F:monooxygenase activity"/>
    <property type="evidence" value="ECO:0007669"/>
    <property type="project" value="InterPro"/>
</dbReference>
<feature type="region of interest" description="Disordered" evidence="2">
    <location>
        <begin position="1"/>
        <end position="28"/>
    </location>
</feature>
<keyword evidence="4" id="KW-1185">Reference proteome</keyword>
<dbReference type="GO" id="GO:0016705">
    <property type="term" value="F:oxidoreductase activity, acting on paired donors, with incorporation or reduction of molecular oxygen"/>
    <property type="evidence" value="ECO:0007669"/>
    <property type="project" value="InterPro"/>
</dbReference>
<dbReference type="PRINTS" id="PR00359">
    <property type="entry name" value="BP450"/>
</dbReference>
<dbReference type="GO" id="GO:0005506">
    <property type="term" value="F:iron ion binding"/>
    <property type="evidence" value="ECO:0007669"/>
    <property type="project" value="InterPro"/>
</dbReference>
<name>A0A6I4MAQ3_9ACTN</name>
<evidence type="ECO:0000313" key="3">
    <source>
        <dbReference type="EMBL" id="MWA03318.1"/>
    </source>
</evidence>
<evidence type="ECO:0000256" key="1">
    <source>
        <dbReference type="ARBA" id="ARBA00010617"/>
    </source>
</evidence>
<proteinExistence type="inferred from homology"/>
<dbReference type="PANTHER" id="PTHR46696">
    <property type="entry name" value="P450, PUTATIVE (EUROFUNG)-RELATED"/>
    <property type="match status" value="1"/>
</dbReference>
<dbReference type="InterPro" id="IPR002397">
    <property type="entry name" value="Cyt_P450_B"/>
</dbReference>
<dbReference type="AlphaFoldDB" id="A0A6I4MAQ3"/>
<dbReference type="SUPFAM" id="SSF48264">
    <property type="entry name" value="Cytochrome P450"/>
    <property type="match status" value="1"/>
</dbReference>
<dbReference type="Gene3D" id="1.10.630.10">
    <property type="entry name" value="Cytochrome P450"/>
    <property type="match status" value="1"/>
</dbReference>
<dbReference type="InterPro" id="IPR001128">
    <property type="entry name" value="Cyt_P450"/>
</dbReference>
<comment type="caution">
    <text evidence="3">The sequence shown here is derived from an EMBL/GenBank/DDBJ whole genome shotgun (WGS) entry which is preliminary data.</text>
</comment>
<evidence type="ECO:0000313" key="4">
    <source>
        <dbReference type="Proteomes" id="UP000462055"/>
    </source>
</evidence>
<dbReference type="PANTHER" id="PTHR46696:SF6">
    <property type="entry name" value="P450, PUTATIVE (EUROFUNG)-RELATED"/>
    <property type="match status" value="1"/>
</dbReference>
<organism evidence="3 4">
    <name type="scientific">Actinomadura physcomitrii</name>
    <dbReference type="NCBI Taxonomy" id="2650748"/>
    <lineage>
        <taxon>Bacteria</taxon>
        <taxon>Bacillati</taxon>
        <taxon>Actinomycetota</taxon>
        <taxon>Actinomycetes</taxon>
        <taxon>Streptosporangiales</taxon>
        <taxon>Thermomonosporaceae</taxon>
        <taxon>Actinomadura</taxon>
    </lineage>
</organism>
<sequence length="416" mass="45757">METAEKGVRPCPSHRRRRGPMRGGRTHCPGTTRCARMLRRPSCRRSGPSWCSVTTRCGRRCSTTRRSRSRGGSRSCPERQRRVSVVSDTLIGLDPPQHNRLRRLVTPAFRPNVVRALRPRVEAISRELLDAAVPLRDFDFDAYARPLTERVIAELLGIQPGDRERYTRLSMVLERSVGHFLGQDLPEEQLAAEAAFAAYAGYIGGVLESRRENPGDDFISDLLRATAEPDGLTEHELLKMTILLNVAGATTTQTLLATTVLELSRRPEVVELLRGRRELVPNAVDEALRFHGTTHSVSRIGTRDTEIGGCPVHEGDTVLLNLQAADRDPAVFPDAGAFDITRPTGRHLAFAIGAHYCAGAALARTEAAVFLEQWLDRVQAFSCPPGPLDWAPGRLSNIILDSPPVHVEPVGTGGEV</sequence>
<accession>A0A6I4MAQ3</accession>
<gene>
    <name evidence="3" type="ORF">F8568_023645</name>
</gene>
<dbReference type="Proteomes" id="UP000462055">
    <property type="component" value="Unassembled WGS sequence"/>
</dbReference>
<comment type="similarity">
    <text evidence="1">Belongs to the cytochrome P450 family.</text>
</comment>
<protein>
    <submittedName>
        <fullName evidence="3">Cytochrome P450</fullName>
    </submittedName>
</protein>
<reference evidence="3" key="1">
    <citation type="submission" date="2019-12" db="EMBL/GenBank/DDBJ databases">
        <title>Actinomadura physcomitrii sp. nov., a novel actinomycete isolated from moss [Physcomitrium sphaericum (Ludw) Fuernr].</title>
        <authorList>
            <person name="Zhuang X."/>
        </authorList>
    </citation>
    <scope>NUCLEOTIDE SEQUENCE [LARGE SCALE GENOMIC DNA]</scope>
    <source>
        <strain evidence="3">LD22</strain>
    </source>
</reference>
<evidence type="ECO:0000256" key="2">
    <source>
        <dbReference type="SAM" id="MobiDB-lite"/>
    </source>
</evidence>